<evidence type="ECO:0000313" key="1">
    <source>
        <dbReference type="EMBL" id="RYB94656.1"/>
    </source>
</evidence>
<dbReference type="RefSeq" id="WP_129400004.1">
    <property type="nucleotide sequence ID" value="NZ_SDWT01000001.1"/>
</dbReference>
<proteinExistence type="predicted"/>
<comment type="caution">
    <text evidence="1">The sequence shown here is derived from an EMBL/GenBank/DDBJ whole genome shotgun (WGS) entry which is preliminary data.</text>
</comment>
<dbReference type="Proteomes" id="UP000294071">
    <property type="component" value="Unassembled WGS sequence"/>
</dbReference>
<dbReference type="EMBL" id="SDWT01000001">
    <property type="protein sequence ID" value="RYB94656.1"/>
    <property type="molecule type" value="Genomic_DNA"/>
</dbReference>
<keyword evidence="2" id="KW-1185">Reference proteome</keyword>
<sequence length="230" mass="24832">MSPCSPARVDPADGGYDDGLGERLATWLEQLGLADQLGAAGLPTYDRAHGEVRWREPGTVELLPADRLVDLDRQLRAQGDDPAHAVPVALVRLRREARIRAELLDGGWLDYAGVAALRGVSENAARFALHKASDRRAVLLVQQEGATLVPSFQLDDAGEVRDELLTILETLLAAGVDPWRAWIWLTTPAALLGGDVPHQAARDPEELPIVQRAAVALGERARASAVHPVH</sequence>
<evidence type="ECO:0000313" key="2">
    <source>
        <dbReference type="Proteomes" id="UP000294071"/>
    </source>
</evidence>
<protein>
    <recommendedName>
        <fullName evidence="3">DUF2384 domain-containing protein</fullName>
    </recommendedName>
</protein>
<accession>A0A4Q2S0J1</accession>
<name>A0A4Q2S0J1_9ACTN</name>
<organism evidence="1 2">
    <name type="scientific">Nocardioides oleivorans</name>
    <dbReference type="NCBI Taxonomy" id="273676"/>
    <lineage>
        <taxon>Bacteria</taxon>
        <taxon>Bacillati</taxon>
        <taxon>Actinomycetota</taxon>
        <taxon>Actinomycetes</taxon>
        <taxon>Propionibacteriales</taxon>
        <taxon>Nocardioidaceae</taxon>
        <taxon>Nocardioides</taxon>
    </lineage>
</organism>
<dbReference type="AlphaFoldDB" id="A0A4Q2S0J1"/>
<evidence type="ECO:0008006" key="3">
    <source>
        <dbReference type="Google" id="ProtNLM"/>
    </source>
</evidence>
<reference evidence="1 2" key="1">
    <citation type="submission" date="2019-01" db="EMBL/GenBank/DDBJ databases">
        <title>Novel species of Nocardioides.</title>
        <authorList>
            <person name="Liu Q."/>
            <person name="Xin Y.-H."/>
        </authorList>
    </citation>
    <scope>NUCLEOTIDE SEQUENCE [LARGE SCALE GENOMIC DNA]</scope>
    <source>
        <strain evidence="1 2">CGMCC 4.6882</strain>
    </source>
</reference>
<dbReference type="OrthoDB" id="4801736at2"/>
<gene>
    <name evidence="1" type="ORF">EUA93_10065</name>
</gene>